<dbReference type="OrthoDB" id="1927254at2759"/>
<evidence type="ECO:0000256" key="2">
    <source>
        <dbReference type="ARBA" id="ARBA00022771"/>
    </source>
</evidence>
<dbReference type="GO" id="GO:0003700">
    <property type="term" value="F:DNA-binding transcription factor activity"/>
    <property type="evidence" value="ECO:0007669"/>
    <property type="project" value="UniProtKB-UniRule"/>
</dbReference>
<dbReference type="InterPro" id="IPR003851">
    <property type="entry name" value="Znf_Dof"/>
</dbReference>
<name>A0A5J5BX41_9ASTE</name>
<feature type="region of interest" description="Disordered" evidence="10">
    <location>
        <begin position="76"/>
        <end position="117"/>
    </location>
</feature>
<dbReference type="Proteomes" id="UP000325577">
    <property type="component" value="Linkage Group LG1"/>
</dbReference>
<evidence type="ECO:0000256" key="8">
    <source>
        <dbReference type="PROSITE-ProRule" id="PRU00071"/>
    </source>
</evidence>
<evidence type="ECO:0000256" key="5">
    <source>
        <dbReference type="ARBA" id="ARBA00023125"/>
    </source>
</evidence>
<keyword evidence="4 9" id="KW-0805">Transcription regulation</keyword>
<dbReference type="PROSITE" id="PS50884">
    <property type="entry name" value="ZF_DOF_2"/>
    <property type="match status" value="1"/>
</dbReference>
<evidence type="ECO:0000256" key="7">
    <source>
        <dbReference type="ARBA" id="ARBA00023242"/>
    </source>
</evidence>
<evidence type="ECO:0000256" key="4">
    <source>
        <dbReference type="ARBA" id="ARBA00023015"/>
    </source>
</evidence>
<keyword evidence="5 8" id="KW-0238">DNA-binding</keyword>
<comment type="subcellular location">
    <subcellularLocation>
        <location evidence="8 9">Nucleus</location>
    </subcellularLocation>
</comment>
<dbReference type="InterPro" id="IPR045174">
    <property type="entry name" value="Dof"/>
</dbReference>
<keyword evidence="3 9" id="KW-0862">Zinc</keyword>
<evidence type="ECO:0000256" key="3">
    <source>
        <dbReference type="ARBA" id="ARBA00022833"/>
    </source>
</evidence>
<keyword evidence="1 9" id="KW-0479">Metal-binding</keyword>
<comment type="function">
    <text evidence="9">Transcription factor that binds specifically to a 5'-AA[AG]G-3' consensus core sequence.</text>
</comment>
<dbReference type="PANTHER" id="PTHR31992:SF329">
    <property type="entry name" value="DOF ZINC FINGER PROTEIN"/>
    <property type="match status" value="1"/>
</dbReference>
<dbReference type="Pfam" id="PF02701">
    <property type="entry name" value="Zn_ribbon_Dof"/>
    <property type="match status" value="1"/>
</dbReference>
<dbReference type="GO" id="GO:0003677">
    <property type="term" value="F:DNA binding"/>
    <property type="evidence" value="ECO:0007669"/>
    <property type="project" value="UniProtKB-UniRule"/>
</dbReference>
<reference evidence="12 13" key="1">
    <citation type="submission" date="2019-09" db="EMBL/GenBank/DDBJ databases">
        <title>A chromosome-level genome assembly of the Chinese tupelo Nyssa sinensis.</title>
        <authorList>
            <person name="Yang X."/>
            <person name="Kang M."/>
            <person name="Yang Y."/>
            <person name="Xiong H."/>
            <person name="Wang M."/>
            <person name="Zhang Z."/>
            <person name="Wang Z."/>
            <person name="Wu H."/>
            <person name="Ma T."/>
            <person name="Liu J."/>
            <person name="Xi Z."/>
        </authorList>
    </citation>
    <scope>NUCLEOTIDE SEQUENCE [LARGE SCALE GENOMIC DNA]</scope>
    <source>
        <strain evidence="12">J267</strain>
        <tissue evidence="12">Leaf</tissue>
    </source>
</reference>
<feature type="domain" description="Dof-type" evidence="11">
    <location>
        <begin position="114"/>
        <end position="168"/>
    </location>
</feature>
<evidence type="ECO:0000256" key="9">
    <source>
        <dbReference type="RuleBase" id="RU369094"/>
    </source>
</evidence>
<keyword evidence="2 8" id="KW-0863">Zinc-finger</keyword>
<evidence type="ECO:0000256" key="10">
    <source>
        <dbReference type="SAM" id="MobiDB-lite"/>
    </source>
</evidence>
<dbReference type="GO" id="GO:0005634">
    <property type="term" value="C:nucleus"/>
    <property type="evidence" value="ECO:0007669"/>
    <property type="project" value="UniProtKB-SubCell"/>
</dbReference>
<dbReference type="PANTHER" id="PTHR31992">
    <property type="entry name" value="DOF ZINC FINGER PROTEIN DOF1.4-RELATED"/>
    <property type="match status" value="1"/>
</dbReference>
<proteinExistence type="predicted"/>
<keyword evidence="13" id="KW-1185">Reference proteome</keyword>
<dbReference type="PROSITE" id="PS01361">
    <property type="entry name" value="ZF_DOF_1"/>
    <property type="match status" value="1"/>
</dbReference>
<gene>
    <name evidence="12" type="ORF">F0562_003902</name>
</gene>
<keyword evidence="6 9" id="KW-0804">Transcription</keyword>
<evidence type="ECO:0000313" key="13">
    <source>
        <dbReference type="Proteomes" id="UP000325577"/>
    </source>
</evidence>
<evidence type="ECO:0000256" key="1">
    <source>
        <dbReference type="ARBA" id="ARBA00022723"/>
    </source>
</evidence>
<dbReference type="AlphaFoldDB" id="A0A5J5BX41"/>
<keyword evidence="7 8" id="KW-0539">Nucleus</keyword>
<evidence type="ECO:0000256" key="6">
    <source>
        <dbReference type="ARBA" id="ARBA00023163"/>
    </source>
</evidence>
<evidence type="ECO:0000259" key="11">
    <source>
        <dbReference type="PROSITE" id="PS50884"/>
    </source>
</evidence>
<evidence type="ECO:0000313" key="12">
    <source>
        <dbReference type="EMBL" id="KAA8547234.1"/>
    </source>
</evidence>
<feature type="compositionally biased region" description="Low complexity" evidence="10">
    <location>
        <begin position="77"/>
        <end position="109"/>
    </location>
</feature>
<protein>
    <recommendedName>
        <fullName evidence="9">Dof zinc finger protein</fullName>
    </recommendedName>
</protein>
<dbReference type="GO" id="GO:0008270">
    <property type="term" value="F:zinc ion binding"/>
    <property type="evidence" value="ECO:0007669"/>
    <property type="project" value="UniProtKB-KW"/>
</dbReference>
<organism evidence="12 13">
    <name type="scientific">Nyssa sinensis</name>
    <dbReference type="NCBI Taxonomy" id="561372"/>
    <lineage>
        <taxon>Eukaryota</taxon>
        <taxon>Viridiplantae</taxon>
        <taxon>Streptophyta</taxon>
        <taxon>Embryophyta</taxon>
        <taxon>Tracheophyta</taxon>
        <taxon>Spermatophyta</taxon>
        <taxon>Magnoliopsida</taxon>
        <taxon>eudicotyledons</taxon>
        <taxon>Gunneridae</taxon>
        <taxon>Pentapetalae</taxon>
        <taxon>asterids</taxon>
        <taxon>Cornales</taxon>
        <taxon>Nyssaceae</taxon>
        <taxon>Nyssa</taxon>
    </lineage>
</organism>
<sequence>MRILSVIIATLSQPPTPLFFYTHKSLLNNTQTHSTESTNKDLQRREGKKKMIQELLGGDGLIGGERKFSIAGVLEATTSPSPSPSSSSPSPSTSSSPSSTTTPTSSSTSESQNLRCPRCDSSNTKFCYYNNYNLTQPRHFCKTCRRYWTKGGALRNVPIGGGCRKNKNATVATSVGIKSSAGRLKTASSEFGKSGLVSGFDQELQSNSFLWSSPQNSHLLALLRSTQLNPNPNTISNSVSVKEEPGVIVGTHLSSESAAATGVLNARTLGLDPLSQVSFWRNNQQQAQQHQQNHHHHQQQNVFILGEVQNTVSDQVEIDGAWWWWCGG</sequence>
<accession>A0A5J5BX41</accession>
<dbReference type="EMBL" id="CM018032">
    <property type="protein sequence ID" value="KAA8547234.1"/>
    <property type="molecule type" value="Genomic_DNA"/>
</dbReference>